<evidence type="ECO:0008006" key="3">
    <source>
        <dbReference type="Google" id="ProtNLM"/>
    </source>
</evidence>
<dbReference type="AlphaFoldDB" id="A0A251RMZ3"/>
<accession>A0A251RMZ3</accession>
<sequence length="87" mass="10067">MQMNPNNSWTNDIMDTGEALIRQEIQDLFTKRTLSRHNSIGDLYPFTPPELPLQACFLSTPTLPWHERLGHPGNQVLSLLRRTFNFS</sequence>
<protein>
    <recommendedName>
        <fullName evidence="3">GAG-pre-integrase domain-containing protein</fullName>
    </recommendedName>
</protein>
<gene>
    <name evidence="1" type="ORF">HannXRQ_Chr17g0544411</name>
</gene>
<organism evidence="1 2">
    <name type="scientific">Helianthus annuus</name>
    <name type="common">Common sunflower</name>
    <dbReference type="NCBI Taxonomy" id="4232"/>
    <lineage>
        <taxon>Eukaryota</taxon>
        <taxon>Viridiplantae</taxon>
        <taxon>Streptophyta</taxon>
        <taxon>Embryophyta</taxon>
        <taxon>Tracheophyta</taxon>
        <taxon>Spermatophyta</taxon>
        <taxon>Magnoliopsida</taxon>
        <taxon>eudicotyledons</taxon>
        <taxon>Gunneridae</taxon>
        <taxon>Pentapetalae</taxon>
        <taxon>asterids</taxon>
        <taxon>campanulids</taxon>
        <taxon>Asterales</taxon>
        <taxon>Asteraceae</taxon>
        <taxon>Asteroideae</taxon>
        <taxon>Heliantheae alliance</taxon>
        <taxon>Heliantheae</taxon>
        <taxon>Helianthus</taxon>
    </lineage>
</organism>
<proteinExistence type="predicted"/>
<evidence type="ECO:0000313" key="1">
    <source>
        <dbReference type="EMBL" id="OTF85853.1"/>
    </source>
</evidence>
<evidence type="ECO:0000313" key="2">
    <source>
        <dbReference type="Proteomes" id="UP000215914"/>
    </source>
</evidence>
<dbReference type="EMBL" id="CM007906">
    <property type="protein sequence ID" value="OTF85853.1"/>
    <property type="molecule type" value="Genomic_DNA"/>
</dbReference>
<dbReference type="Proteomes" id="UP000215914">
    <property type="component" value="Chromosome 17"/>
</dbReference>
<keyword evidence="2" id="KW-1185">Reference proteome</keyword>
<reference evidence="2" key="1">
    <citation type="journal article" date="2017" name="Nature">
        <title>The sunflower genome provides insights into oil metabolism, flowering and Asterid evolution.</title>
        <authorList>
            <person name="Badouin H."/>
            <person name="Gouzy J."/>
            <person name="Grassa C.J."/>
            <person name="Murat F."/>
            <person name="Staton S.E."/>
            <person name="Cottret L."/>
            <person name="Lelandais-Briere C."/>
            <person name="Owens G.L."/>
            <person name="Carrere S."/>
            <person name="Mayjonade B."/>
            <person name="Legrand L."/>
            <person name="Gill N."/>
            <person name="Kane N.C."/>
            <person name="Bowers J.E."/>
            <person name="Hubner S."/>
            <person name="Bellec A."/>
            <person name="Berard A."/>
            <person name="Berges H."/>
            <person name="Blanchet N."/>
            <person name="Boniface M.C."/>
            <person name="Brunel D."/>
            <person name="Catrice O."/>
            <person name="Chaidir N."/>
            <person name="Claudel C."/>
            <person name="Donnadieu C."/>
            <person name="Faraut T."/>
            <person name="Fievet G."/>
            <person name="Helmstetter N."/>
            <person name="King M."/>
            <person name="Knapp S.J."/>
            <person name="Lai Z."/>
            <person name="Le Paslier M.C."/>
            <person name="Lippi Y."/>
            <person name="Lorenzon L."/>
            <person name="Mandel J.R."/>
            <person name="Marage G."/>
            <person name="Marchand G."/>
            <person name="Marquand E."/>
            <person name="Bret-Mestries E."/>
            <person name="Morien E."/>
            <person name="Nambeesan S."/>
            <person name="Nguyen T."/>
            <person name="Pegot-Espagnet P."/>
            <person name="Pouilly N."/>
            <person name="Raftis F."/>
            <person name="Sallet E."/>
            <person name="Schiex T."/>
            <person name="Thomas J."/>
            <person name="Vandecasteele C."/>
            <person name="Vares D."/>
            <person name="Vear F."/>
            <person name="Vautrin S."/>
            <person name="Crespi M."/>
            <person name="Mangin B."/>
            <person name="Burke J.M."/>
            <person name="Salse J."/>
            <person name="Munos S."/>
            <person name="Vincourt P."/>
            <person name="Rieseberg L.H."/>
            <person name="Langlade N.B."/>
        </authorList>
    </citation>
    <scope>NUCLEOTIDE SEQUENCE [LARGE SCALE GENOMIC DNA]</scope>
    <source>
        <strain evidence="2">cv. SF193</strain>
    </source>
</reference>
<name>A0A251RMZ3_HELAN</name>
<dbReference type="InParanoid" id="A0A251RMZ3"/>